<dbReference type="STRING" id="709032.Sulku_0091"/>
<evidence type="ECO:0000313" key="9">
    <source>
        <dbReference type="EMBL" id="ADR32759.1"/>
    </source>
</evidence>
<dbReference type="eggNOG" id="COG0671">
    <property type="taxonomic scope" value="Bacteria"/>
</dbReference>
<dbReference type="InterPro" id="IPR036938">
    <property type="entry name" value="PAP2/HPO_sf"/>
</dbReference>
<dbReference type="PANTHER" id="PTHR14969">
    <property type="entry name" value="SPHINGOSINE-1-PHOSPHATE PHOSPHOHYDROLASE"/>
    <property type="match status" value="1"/>
</dbReference>
<dbReference type="AlphaFoldDB" id="E4TWS8"/>
<evidence type="ECO:0000256" key="4">
    <source>
        <dbReference type="ARBA" id="ARBA00022801"/>
    </source>
</evidence>
<dbReference type="KEGG" id="sku:Sulku_0091"/>
<organism evidence="9 10">
    <name type="scientific">Sulfuricurvum kujiense (strain ATCC BAA-921 / DSM 16994 / JCM 11577 / YK-1)</name>
    <dbReference type="NCBI Taxonomy" id="709032"/>
    <lineage>
        <taxon>Bacteria</taxon>
        <taxon>Pseudomonadati</taxon>
        <taxon>Campylobacterota</taxon>
        <taxon>Epsilonproteobacteria</taxon>
        <taxon>Campylobacterales</taxon>
        <taxon>Sulfurimonadaceae</taxon>
        <taxon>Sulfuricurvum</taxon>
    </lineage>
</organism>
<keyword evidence="4" id="KW-0378">Hydrolase</keyword>
<dbReference type="HOGENOM" id="CLU_072573_6_2_7"/>
<evidence type="ECO:0000259" key="8">
    <source>
        <dbReference type="SMART" id="SM00014"/>
    </source>
</evidence>
<feature type="transmembrane region" description="Helical" evidence="7">
    <location>
        <begin position="12"/>
        <end position="34"/>
    </location>
</feature>
<dbReference type="GO" id="GO:0005886">
    <property type="term" value="C:plasma membrane"/>
    <property type="evidence" value="ECO:0007669"/>
    <property type="project" value="UniProtKB-SubCell"/>
</dbReference>
<protein>
    <submittedName>
        <fullName evidence="9">Phosphoesterase PA-phosphatase related protein</fullName>
    </submittedName>
</protein>
<feature type="transmembrane region" description="Helical" evidence="7">
    <location>
        <begin position="80"/>
        <end position="100"/>
    </location>
</feature>
<comment type="subcellular location">
    <subcellularLocation>
        <location evidence="1">Cell membrane</location>
        <topology evidence="1">Multi-pass membrane protein</topology>
    </subcellularLocation>
</comment>
<dbReference type="RefSeq" id="WP_013458956.1">
    <property type="nucleotide sequence ID" value="NC_014762.1"/>
</dbReference>
<keyword evidence="6 7" id="KW-0472">Membrane</keyword>
<proteinExistence type="predicted"/>
<evidence type="ECO:0000256" key="3">
    <source>
        <dbReference type="ARBA" id="ARBA00022692"/>
    </source>
</evidence>
<dbReference type="Pfam" id="PF01569">
    <property type="entry name" value="PAP2"/>
    <property type="match status" value="1"/>
</dbReference>
<feature type="transmembrane region" description="Helical" evidence="7">
    <location>
        <begin position="174"/>
        <end position="191"/>
    </location>
</feature>
<gene>
    <name evidence="9" type="ordered locus">Sulku_0091</name>
</gene>
<dbReference type="PANTHER" id="PTHR14969:SF62">
    <property type="entry name" value="DECAPRENYLPHOSPHORYL-5-PHOSPHORIBOSE PHOSPHATASE RV3807C-RELATED"/>
    <property type="match status" value="1"/>
</dbReference>
<evidence type="ECO:0000313" key="10">
    <source>
        <dbReference type="Proteomes" id="UP000008721"/>
    </source>
</evidence>
<dbReference type="GO" id="GO:0016787">
    <property type="term" value="F:hydrolase activity"/>
    <property type="evidence" value="ECO:0007669"/>
    <property type="project" value="UniProtKB-KW"/>
</dbReference>
<keyword evidence="10" id="KW-1185">Reference proteome</keyword>
<feature type="domain" description="Phosphatidic acid phosphatase type 2/haloperoxidase" evidence="8">
    <location>
        <begin position="78"/>
        <end position="191"/>
    </location>
</feature>
<accession>E4TWS8</accession>
<dbReference type="InterPro" id="IPR000326">
    <property type="entry name" value="PAP2/HPO"/>
</dbReference>
<feature type="transmembrane region" description="Helical" evidence="7">
    <location>
        <begin position="128"/>
        <end position="147"/>
    </location>
</feature>
<dbReference type="SUPFAM" id="SSF48317">
    <property type="entry name" value="Acid phosphatase/Vanadium-dependent haloperoxidase"/>
    <property type="match status" value="1"/>
</dbReference>
<keyword evidence="5 7" id="KW-1133">Transmembrane helix</keyword>
<evidence type="ECO:0000256" key="6">
    <source>
        <dbReference type="ARBA" id="ARBA00023136"/>
    </source>
</evidence>
<feature type="transmembrane region" description="Helical" evidence="7">
    <location>
        <begin position="40"/>
        <end position="68"/>
    </location>
</feature>
<evidence type="ECO:0000256" key="7">
    <source>
        <dbReference type="SAM" id="Phobius"/>
    </source>
</evidence>
<keyword evidence="3 7" id="KW-0812">Transmembrane</keyword>
<evidence type="ECO:0000256" key="2">
    <source>
        <dbReference type="ARBA" id="ARBA00022475"/>
    </source>
</evidence>
<keyword evidence="2" id="KW-1003">Cell membrane</keyword>
<evidence type="ECO:0000256" key="5">
    <source>
        <dbReference type="ARBA" id="ARBA00022989"/>
    </source>
</evidence>
<name>E4TWS8_SULKY</name>
<dbReference type="Gene3D" id="1.20.144.10">
    <property type="entry name" value="Phosphatidic acid phosphatase type 2/haloperoxidase"/>
    <property type="match status" value="2"/>
</dbReference>
<sequence>MSENTSMIRTSLIVFLCAAFSFFYIDQVLALYFHNFHNSWVIAIFNYITKLGDSLYSLALLSILFLLYRRQKPLFSQKMLYLFATVVLSGLIVDVIKIIVSRLRPNMLFEHDMYGFVWFKLGYEFNSLPSGHSATAFALSIGLSLLFPRYKYLYILIGLLVVMSRVILTCHYLSDILLGSLFGWLTALIIYRKYFTRSLIQCPAMS</sequence>
<dbReference type="Proteomes" id="UP000008721">
    <property type="component" value="Chromosome"/>
</dbReference>
<dbReference type="EMBL" id="CP002355">
    <property type="protein sequence ID" value="ADR32759.1"/>
    <property type="molecule type" value="Genomic_DNA"/>
</dbReference>
<reference evidence="9 10" key="1">
    <citation type="journal article" date="2012" name="Stand. Genomic Sci.">
        <title>Complete genome sequence of the sulfur compounds oxidizing chemolithoautotroph Sulfuricurvum kujiense type strain (YK-1(T)).</title>
        <authorList>
            <person name="Han C."/>
            <person name="Kotsyurbenko O."/>
            <person name="Chertkov O."/>
            <person name="Held B."/>
            <person name="Lapidus A."/>
            <person name="Nolan M."/>
            <person name="Lucas S."/>
            <person name="Hammon N."/>
            <person name="Deshpande S."/>
            <person name="Cheng J.F."/>
            <person name="Tapia R."/>
            <person name="Goodwin L.A."/>
            <person name="Pitluck S."/>
            <person name="Liolios K."/>
            <person name="Pagani I."/>
            <person name="Ivanova N."/>
            <person name="Mavromatis K."/>
            <person name="Mikhailova N."/>
            <person name="Pati A."/>
            <person name="Chen A."/>
            <person name="Palaniappan K."/>
            <person name="Land M."/>
            <person name="Hauser L."/>
            <person name="Chang Y.J."/>
            <person name="Jeffries C.D."/>
            <person name="Brambilla E.M."/>
            <person name="Rohde M."/>
            <person name="Spring S."/>
            <person name="Sikorski J."/>
            <person name="Goker M."/>
            <person name="Woyke T."/>
            <person name="Bristow J."/>
            <person name="Eisen J.A."/>
            <person name="Markowitz V."/>
            <person name="Hugenholtz P."/>
            <person name="Kyrpides N.C."/>
            <person name="Klenk H.P."/>
            <person name="Detter J.C."/>
        </authorList>
    </citation>
    <scope>NUCLEOTIDE SEQUENCE [LARGE SCALE GENOMIC DNA]</scope>
    <source>
        <strain evidence="10">ATCC BAA-921 / DSM 16994 / JCM 11577 / YK-1</strain>
    </source>
</reference>
<evidence type="ECO:0000256" key="1">
    <source>
        <dbReference type="ARBA" id="ARBA00004651"/>
    </source>
</evidence>
<feature type="transmembrane region" description="Helical" evidence="7">
    <location>
        <begin position="152"/>
        <end position="168"/>
    </location>
</feature>
<dbReference type="SMART" id="SM00014">
    <property type="entry name" value="acidPPc"/>
    <property type="match status" value="1"/>
</dbReference>